<name>A0ABY7NM17_9SPHN</name>
<reference evidence="1 2" key="1">
    <citation type="submission" date="2022-12" db="EMBL/GenBank/DDBJ databases">
        <title>Sphingomonas abieness sp. nov., an endophytic bacterium isolated from Abies koreana.</title>
        <authorList>
            <person name="Jiang L."/>
            <person name="Lee J."/>
        </authorList>
    </citation>
    <scope>NUCLEOTIDE SEQUENCE [LARGE SCALE GENOMIC DNA]</scope>
    <source>
        <strain evidence="2">PAMB 00755</strain>
    </source>
</reference>
<dbReference type="Proteomes" id="UP001210865">
    <property type="component" value="Chromosome"/>
</dbReference>
<accession>A0ABY7NM17</accession>
<evidence type="ECO:0008006" key="3">
    <source>
        <dbReference type="Google" id="ProtNLM"/>
    </source>
</evidence>
<sequence length="86" mass="9859">MTKAAIGDIEPHPKRCVSLTMLVTLFSTPRQRRLAHNKAIFAAKRHGERGPAILRIKARLTHSRYRHFVYLLASRKNIRDPGPIHP</sequence>
<protein>
    <recommendedName>
        <fullName evidence="3">IS110 family transposase</fullName>
    </recommendedName>
</protein>
<keyword evidence="2" id="KW-1185">Reference proteome</keyword>
<evidence type="ECO:0000313" key="1">
    <source>
        <dbReference type="EMBL" id="WBO22277.1"/>
    </source>
</evidence>
<gene>
    <name evidence="1" type="ORF">PBT88_19360</name>
</gene>
<dbReference type="EMBL" id="CP115174">
    <property type="protein sequence ID" value="WBO22277.1"/>
    <property type="molecule type" value="Genomic_DNA"/>
</dbReference>
<evidence type="ECO:0000313" key="2">
    <source>
        <dbReference type="Proteomes" id="UP001210865"/>
    </source>
</evidence>
<organism evidence="1 2">
    <name type="scientific">Sphingomonas abietis</name>
    <dbReference type="NCBI Taxonomy" id="3012344"/>
    <lineage>
        <taxon>Bacteria</taxon>
        <taxon>Pseudomonadati</taxon>
        <taxon>Pseudomonadota</taxon>
        <taxon>Alphaproteobacteria</taxon>
        <taxon>Sphingomonadales</taxon>
        <taxon>Sphingomonadaceae</taxon>
        <taxon>Sphingomonas</taxon>
    </lineage>
</organism>
<proteinExistence type="predicted"/>
<dbReference type="RefSeq" id="WP_270076925.1">
    <property type="nucleotide sequence ID" value="NZ_CP115174.1"/>
</dbReference>